<dbReference type="InterPro" id="IPR007630">
    <property type="entry name" value="RNA_pol_sigma70_r4"/>
</dbReference>
<dbReference type="EMBL" id="JACOGI010000001">
    <property type="protein sequence ID" value="MBC3516029.1"/>
    <property type="molecule type" value="Genomic_DNA"/>
</dbReference>
<dbReference type="InterPro" id="IPR036388">
    <property type="entry name" value="WH-like_DNA-bd_sf"/>
</dbReference>
<dbReference type="Gene3D" id="1.10.10.10">
    <property type="entry name" value="Winged helix-like DNA-binding domain superfamily/Winged helix DNA-binding domain"/>
    <property type="match status" value="1"/>
</dbReference>
<reference evidence="3" key="1">
    <citation type="submission" date="2020-08" db="EMBL/GenBank/DDBJ databases">
        <authorList>
            <person name="Liu C."/>
            <person name="Sun Q."/>
        </authorList>
    </citation>
    <scope>NUCLEOTIDE SEQUENCE</scope>
    <source>
        <strain evidence="3">NSJ-65</strain>
    </source>
</reference>
<evidence type="ECO:0000313" key="4">
    <source>
        <dbReference type="Proteomes" id="UP000597668"/>
    </source>
</evidence>
<dbReference type="Pfam" id="PF04545">
    <property type="entry name" value="Sigma70_r4"/>
    <property type="match status" value="1"/>
</dbReference>
<feature type="coiled-coil region" evidence="1">
    <location>
        <begin position="4"/>
        <end position="31"/>
    </location>
</feature>
<proteinExistence type="predicted"/>
<evidence type="ECO:0000313" key="3">
    <source>
        <dbReference type="EMBL" id="MBC3516029.1"/>
    </source>
</evidence>
<organism evidence="3 4">
    <name type="scientific">Neobittarella massiliensis</name>
    <name type="common">ex Bilen et al. 2018</name>
    <dbReference type="NCBI Taxonomy" id="2041842"/>
    <lineage>
        <taxon>Bacteria</taxon>
        <taxon>Bacillati</taxon>
        <taxon>Bacillota</taxon>
        <taxon>Clostridia</taxon>
        <taxon>Eubacteriales</taxon>
        <taxon>Oscillospiraceae</taxon>
        <taxon>Neobittarella (ex Bilen et al. 2018)</taxon>
    </lineage>
</organism>
<evidence type="ECO:0000259" key="2">
    <source>
        <dbReference type="Pfam" id="PF04545"/>
    </source>
</evidence>
<feature type="domain" description="RNA polymerase sigma-70 region 4" evidence="2">
    <location>
        <begin position="103"/>
        <end position="142"/>
    </location>
</feature>
<comment type="caution">
    <text evidence="3">The sequence shown here is derived from an EMBL/GenBank/DDBJ whole genome shotgun (WGS) entry which is preliminary data.</text>
</comment>
<dbReference type="Proteomes" id="UP000597668">
    <property type="component" value="Unassembled WGS sequence"/>
</dbReference>
<dbReference type="AlphaFoldDB" id="A0A8J6ILS8"/>
<dbReference type="InterPro" id="IPR013324">
    <property type="entry name" value="RNA_pol_sigma_r3/r4-like"/>
</dbReference>
<evidence type="ECO:0000256" key="1">
    <source>
        <dbReference type="SAM" id="Coils"/>
    </source>
</evidence>
<dbReference type="GO" id="GO:0003700">
    <property type="term" value="F:DNA-binding transcription factor activity"/>
    <property type="evidence" value="ECO:0007669"/>
    <property type="project" value="InterPro"/>
</dbReference>
<keyword evidence="4" id="KW-1185">Reference proteome</keyword>
<keyword evidence="1" id="KW-0175">Coiled coil</keyword>
<dbReference type="GO" id="GO:0006352">
    <property type="term" value="P:DNA-templated transcription initiation"/>
    <property type="evidence" value="ECO:0007669"/>
    <property type="project" value="InterPro"/>
</dbReference>
<dbReference type="SUPFAM" id="SSF88659">
    <property type="entry name" value="Sigma3 and sigma4 domains of RNA polymerase sigma factors"/>
    <property type="match status" value="1"/>
</dbReference>
<protein>
    <recommendedName>
        <fullName evidence="2">RNA polymerase sigma-70 region 4 domain-containing protein</fullName>
    </recommendedName>
</protein>
<sequence length="145" mass="16663">MPDIAAQLAQLPHLRREISQLTAEIERLRDAMPHATDVVKASAREYPYTEGCVTVSGIDLTATEARRYSLEISHKLSERSIRRDQLLDLADSLEREINKLPDSRHRQVLRLRYIEGLTIEETAEEMKYSVPQVCRLQKAALHDIE</sequence>
<gene>
    <name evidence="3" type="ORF">H8K20_06425</name>
</gene>
<name>A0A8J6ILS8_9FIRM</name>
<accession>A0A8J6ILS8</accession>